<gene>
    <name evidence="2" type="primary">cox1-I3</name>
</gene>
<dbReference type="GO" id="GO:0005739">
    <property type="term" value="C:mitochondrion"/>
    <property type="evidence" value="ECO:0007669"/>
    <property type="project" value="UniProtKB-ARBA"/>
</dbReference>
<dbReference type="AlphaFoldDB" id="S5TFR3"/>
<proteinExistence type="predicted"/>
<sequence>KELSLIMLLYAGNTYASYIGALPRNYSILNGKDIVKTLRVMSQSAGNSPIKPGGTSETIRNNNEHIKCISNHVPTHLKPHTDDQLGHYLAGLIDGNGYFTRDGHLVIHLHDVRLAYQLKHAIGYGRVLKHKTIIYCLTNQKGLLRVNHLIKGKLKATSFDLNTNYWLAGFIDMKGSFDGINLLLEHQSKDLLEAIKATLGGNISYINEDTYRYKSSSYGSAKRVINYLDRYHLQSCKHRSYLRWRKAYIIAQKKVMRS</sequence>
<evidence type="ECO:0000259" key="1">
    <source>
        <dbReference type="Pfam" id="PF00961"/>
    </source>
</evidence>
<dbReference type="InterPro" id="IPR051289">
    <property type="entry name" value="LAGLIDADG_Endonuclease"/>
</dbReference>
<feature type="non-terminal residue" evidence="2">
    <location>
        <position position="1"/>
    </location>
</feature>
<protein>
    <submittedName>
        <fullName evidence="2">Putative LAGLIDADG endonuclease</fullName>
    </submittedName>
</protein>
<dbReference type="PANTHER" id="PTHR36181">
    <property type="entry name" value="INTRON-ENCODED ENDONUCLEASE AI3-RELATED"/>
    <property type="match status" value="1"/>
</dbReference>
<keyword evidence="2" id="KW-0540">Nuclease</keyword>
<keyword evidence="2" id="KW-0496">Mitochondrion</keyword>
<dbReference type="Pfam" id="PF00961">
    <property type="entry name" value="LAGLIDADG_1"/>
    <property type="match status" value="1"/>
</dbReference>
<feature type="domain" description="Homing endonuclease LAGLIDADG" evidence="1">
    <location>
        <begin position="182"/>
        <end position="248"/>
    </location>
</feature>
<dbReference type="RefSeq" id="YP_008474986.1">
    <property type="nucleotide sequence ID" value="NC_022160.1"/>
</dbReference>
<reference evidence="2" key="1">
    <citation type="submission" date="2013-04" db="EMBL/GenBank/DDBJ databases">
        <authorList>
            <person name="Fricova D."/>
            <person name="Brejova B."/>
            <person name="Nosek J."/>
        </authorList>
    </citation>
    <scope>NUCLEOTIDE SEQUENCE</scope>
    <source>
        <strain evidence="2">CBS 94</strain>
    </source>
</reference>
<keyword evidence="2" id="KW-0378">Hydrolase</keyword>
<organism evidence="2">
    <name type="scientific">Candida tropicalis</name>
    <name type="common">Yeast</name>
    <dbReference type="NCBI Taxonomy" id="5482"/>
    <lineage>
        <taxon>Eukaryota</taxon>
        <taxon>Fungi</taxon>
        <taxon>Dikarya</taxon>
        <taxon>Ascomycota</taxon>
        <taxon>Saccharomycotina</taxon>
        <taxon>Pichiomycetes</taxon>
        <taxon>Debaryomycetaceae</taxon>
        <taxon>Candida/Lodderomyces clade</taxon>
        <taxon>Candida</taxon>
    </lineage>
</organism>
<dbReference type="InterPro" id="IPR027434">
    <property type="entry name" value="Homing_endonucl"/>
</dbReference>
<dbReference type="PANTHER" id="PTHR36181:SF3">
    <property type="entry name" value="INTRON-ENCODED DNA ENDONUCLEASE AI5 BETA"/>
    <property type="match status" value="1"/>
</dbReference>
<dbReference type="GO" id="GO:0004519">
    <property type="term" value="F:endonuclease activity"/>
    <property type="evidence" value="ECO:0007669"/>
    <property type="project" value="UniProtKB-KW"/>
</dbReference>
<dbReference type="InterPro" id="IPR004860">
    <property type="entry name" value="LAGLIDADG_dom"/>
</dbReference>
<geneLocation type="mitochondrion" evidence="2"/>
<accession>S5TFR3</accession>
<dbReference type="GeneID" id="16792541"/>
<keyword evidence="2" id="KW-0255">Endonuclease</keyword>
<dbReference type="SUPFAM" id="SSF55608">
    <property type="entry name" value="Homing endonucleases"/>
    <property type="match status" value="2"/>
</dbReference>
<name>S5TFR3_CANTR</name>
<evidence type="ECO:0000313" key="2">
    <source>
        <dbReference type="EMBL" id="AGS44282.1"/>
    </source>
</evidence>
<dbReference type="EMBL" id="KC993185">
    <property type="protein sequence ID" value="AGS44282.1"/>
    <property type="molecule type" value="Genomic_DNA"/>
</dbReference>
<dbReference type="Gene3D" id="3.10.28.10">
    <property type="entry name" value="Homing endonucleases"/>
    <property type="match status" value="1"/>
</dbReference>